<name>K5DGT3_RHOBT</name>
<evidence type="ECO:0000313" key="1">
    <source>
        <dbReference type="EMBL" id="EKK02039.1"/>
    </source>
</evidence>
<protein>
    <submittedName>
        <fullName evidence="1">Uncharacterized protein</fullName>
    </submittedName>
</protein>
<dbReference type="EMBL" id="AMCW01000071">
    <property type="protein sequence ID" value="EKK02039.1"/>
    <property type="molecule type" value="Genomic_DNA"/>
</dbReference>
<evidence type="ECO:0000313" key="2">
    <source>
        <dbReference type="Proteomes" id="UP000007993"/>
    </source>
</evidence>
<sequence length="44" mass="4947">MTQIALYRTQNLGFLPGSFVSHAGRPAPHFFPNIKHALQIRVDV</sequence>
<gene>
    <name evidence="1" type="ORF">RBSH_02587</name>
</gene>
<proteinExistence type="predicted"/>
<accession>K5DGT3</accession>
<dbReference type="Proteomes" id="UP000007993">
    <property type="component" value="Unassembled WGS sequence"/>
</dbReference>
<organism evidence="1 2">
    <name type="scientific">Rhodopirellula baltica SH28</name>
    <dbReference type="NCBI Taxonomy" id="993517"/>
    <lineage>
        <taxon>Bacteria</taxon>
        <taxon>Pseudomonadati</taxon>
        <taxon>Planctomycetota</taxon>
        <taxon>Planctomycetia</taxon>
        <taxon>Pirellulales</taxon>
        <taxon>Pirellulaceae</taxon>
        <taxon>Rhodopirellula</taxon>
    </lineage>
</organism>
<reference evidence="1 2" key="1">
    <citation type="journal article" date="2013" name="Mar. Genomics">
        <title>Expression of sulfatases in Rhodopirellula baltica and the diversity of sulfatases in the genus Rhodopirellula.</title>
        <authorList>
            <person name="Wegner C.E."/>
            <person name="Richter-Heitmann T."/>
            <person name="Klindworth A."/>
            <person name="Klockow C."/>
            <person name="Richter M."/>
            <person name="Achstetter T."/>
            <person name="Glockner F.O."/>
            <person name="Harder J."/>
        </authorList>
    </citation>
    <scope>NUCLEOTIDE SEQUENCE [LARGE SCALE GENOMIC DNA]</scope>
    <source>
        <strain evidence="1 2">SH28</strain>
    </source>
</reference>
<dbReference type="AlphaFoldDB" id="K5DGT3"/>
<comment type="caution">
    <text evidence="1">The sequence shown here is derived from an EMBL/GenBank/DDBJ whole genome shotgun (WGS) entry which is preliminary data.</text>
</comment>
<dbReference type="PATRIC" id="fig|993517.3.peg.2796"/>